<dbReference type="Proteomes" id="UP000251889">
    <property type="component" value="Unassembled WGS sequence"/>
</dbReference>
<feature type="domain" description="Carboxymuconolactone decarboxylase-like" evidence="1">
    <location>
        <begin position="14"/>
        <end position="95"/>
    </location>
</feature>
<dbReference type="OrthoDB" id="9801997at2"/>
<dbReference type="PANTHER" id="PTHR34846:SF10">
    <property type="entry name" value="CYTOPLASMIC PROTEIN"/>
    <property type="match status" value="1"/>
</dbReference>
<dbReference type="InterPro" id="IPR004675">
    <property type="entry name" value="AhpD_core"/>
</dbReference>
<dbReference type="InterPro" id="IPR003779">
    <property type="entry name" value="CMD-like"/>
</dbReference>
<dbReference type="Gene3D" id="1.20.1290.10">
    <property type="entry name" value="AhpD-like"/>
    <property type="match status" value="1"/>
</dbReference>
<dbReference type="SUPFAM" id="SSF69118">
    <property type="entry name" value="AhpD-like"/>
    <property type="match status" value="1"/>
</dbReference>
<dbReference type="NCBIfam" id="TIGR00778">
    <property type="entry name" value="ahpD_dom"/>
    <property type="match status" value="1"/>
</dbReference>
<keyword evidence="3" id="KW-1185">Reference proteome</keyword>
<evidence type="ECO:0000313" key="2">
    <source>
        <dbReference type="EMBL" id="RAV97928.1"/>
    </source>
</evidence>
<dbReference type="PANTHER" id="PTHR34846">
    <property type="entry name" value="4-CARBOXYMUCONOLACTONE DECARBOXYLASE FAMILY PROTEIN (AFU_ORTHOLOGUE AFUA_6G11590)"/>
    <property type="match status" value="1"/>
</dbReference>
<dbReference type="InterPro" id="IPR029032">
    <property type="entry name" value="AhpD-like"/>
</dbReference>
<sequence>MQTQRIDIAKVTPGAYQPLIQLDKNIATTSLAKGLYHLIKVRASLINGCALCIQSHSKDAIADGETTKRLLALNSWEDSPYFSTEERAVLALTDEATLIAKNGVSDQTFDTAVSVLGQENVSHAIMAIACINAWNRIGRATLLIPE</sequence>
<dbReference type="RefSeq" id="WP_112749874.1">
    <property type="nucleotide sequence ID" value="NZ_QMFY01000024.1"/>
</dbReference>
<dbReference type="AlphaFoldDB" id="A0A364XUI7"/>
<evidence type="ECO:0000313" key="3">
    <source>
        <dbReference type="Proteomes" id="UP000251889"/>
    </source>
</evidence>
<dbReference type="EMBL" id="QMFY01000024">
    <property type="protein sequence ID" value="RAV97928.1"/>
    <property type="molecule type" value="Genomic_DNA"/>
</dbReference>
<protein>
    <submittedName>
        <fullName evidence="2">Carboxymuconolactone decarboxylase family protein</fullName>
    </submittedName>
</protein>
<dbReference type="Pfam" id="PF02627">
    <property type="entry name" value="CMD"/>
    <property type="match status" value="1"/>
</dbReference>
<evidence type="ECO:0000259" key="1">
    <source>
        <dbReference type="Pfam" id="PF02627"/>
    </source>
</evidence>
<comment type="caution">
    <text evidence="2">The sequence shown here is derived from an EMBL/GenBank/DDBJ whole genome shotgun (WGS) entry which is preliminary data.</text>
</comment>
<gene>
    <name evidence="2" type="ORF">DQQ10_26000</name>
</gene>
<name>A0A364XUI7_9BACT</name>
<accession>A0A364XUI7</accession>
<dbReference type="GO" id="GO:0051920">
    <property type="term" value="F:peroxiredoxin activity"/>
    <property type="evidence" value="ECO:0007669"/>
    <property type="project" value="InterPro"/>
</dbReference>
<organism evidence="2 3">
    <name type="scientific">Pseudochryseolinea flava</name>
    <dbReference type="NCBI Taxonomy" id="2059302"/>
    <lineage>
        <taxon>Bacteria</taxon>
        <taxon>Pseudomonadati</taxon>
        <taxon>Bacteroidota</taxon>
        <taxon>Cytophagia</taxon>
        <taxon>Cytophagales</taxon>
        <taxon>Fulvivirgaceae</taxon>
        <taxon>Pseudochryseolinea</taxon>
    </lineage>
</organism>
<proteinExistence type="predicted"/>
<reference evidence="2 3" key="1">
    <citation type="submission" date="2018-06" db="EMBL/GenBank/DDBJ databases">
        <title>Chryseolinea flavus sp. nov., a member of the phylum Bacteroidetes isolated from soil.</title>
        <authorList>
            <person name="Li Y."/>
            <person name="Wang J."/>
        </authorList>
    </citation>
    <scope>NUCLEOTIDE SEQUENCE [LARGE SCALE GENOMIC DNA]</scope>
    <source>
        <strain evidence="2 3">SDU1-6</strain>
    </source>
</reference>